<reference evidence="2" key="2">
    <citation type="submission" date="2015-01" db="EMBL/GenBank/DDBJ databases">
        <title>Evolutionary Origins and Diversification of the Mycorrhizal Mutualists.</title>
        <authorList>
            <consortium name="DOE Joint Genome Institute"/>
            <consortium name="Mycorrhizal Genomics Consortium"/>
            <person name="Kohler A."/>
            <person name="Kuo A."/>
            <person name="Nagy L.G."/>
            <person name="Floudas D."/>
            <person name="Copeland A."/>
            <person name="Barry K.W."/>
            <person name="Cichocki N."/>
            <person name="Veneault-Fourrey C."/>
            <person name="LaButti K."/>
            <person name="Lindquist E.A."/>
            <person name="Lipzen A."/>
            <person name="Lundell T."/>
            <person name="Morin E."/>
            <person name="Murat C."/>
            <person name="Riley R."/>
            <person name="Ohm R."/>
            <person name="Sun H."/>
            <person name="Tunlid A."/>
            <person name="Henrissat B."/>
            <person name="Grigoriev I.V."/>
            <person name="Hibbett D.S."/>
            <person name="Martin F."/>
        </authorList>
    </citation>
    <scope>NUCLEOTIDE SEQUENCE [LARGE SCALE GENOMIC DNA]</scope>
    <source>
        <strain evidence="2">441</strain>
    </source>
</reference>
<reference evidence="1 2" key="1">
    <citation type="submission" date="2014-04" db="EMBL/GenBank/DDBJ databases">
        <authorList>
            <consortium name="DOE Joint Genome Institute"/>
            <person name="Kuo A."/>
            <person name="Kohler A."/>
            <person name="Costa M.D."/>
            <person name="Nagy L.G."/>
            <person name="Floudas D."/>
            <person name="Copeland A."/>
            <person name="Barry K.W."/>
            <person name="Cichocki N."/>
            <person name="Veneault-Fourrey C."/>
            <person name="LaButti K."/>
            <person name="Lindquist E.A."/>
            <person name="Lipzen A."/>
            <person name="Lundell T."/>
            <person name="Morin E."/>
            <person name="Murat C."/>
            <person name="Sun H."/>
            <person name="Tunlid A."/>
            <person name="Henrissat B."/>
            <person name="Grigoriev I.V."/>
            <person name="Hibbett D.S."/>
            <person name="Martin F."/>
            <person name="Nordberg H.P."/>
            <person name="Cantor M.N."/>
            <person name="Hua S.X."/>
        </authorList>
    </citation>
    <scope>NUCLEOTIDE SEQUENCE [LARGE SCALE GENOMIC DNA]</scope>
    <source>
        <strain evidence="1 2">441</strain>
    </source>
</reference>
<dbReference type="HOGENOM" id="CLU_1928440_0_0_1"/>
<dbReference type="EMBL" id="KN833780">
    <property type="protein sequence ID" value="KIK19647.1"/>
    <property type="molecule type" value="Genomic_DNA"/>
</dbReference>
<dbReference type="AlphaFoldDB" id="A0A0C9ZAY4"/>
<proteinExistence type="predicted"/>
<evidence type="ECO:0000313" key="2">
    <source>
        <dbReference type="Proteomes" id="UP000054018"/>
    </source>
</evidence>
<sequence>MSPIILQLQNSCHRKYPCHICLGGSSTHITSMRPSLSIVSNFPIFAHSSAVVDRRLWINFLVLPSGERGQENERFRQKERLEPSFRSLLPDIFQGAYMDSAKMCIMSNATRWISFMKIDEPNSWCQDYLLC</sequence>
<name>A0A0C9ZAY4_9AGAM</name>
<organism evidence="1 2">
    <name type="scientific">Pisolithus microcarpus 441</name>
    <dbReference type="NCBI Taxonomy" id="765257"/>
    <lineage>
        <taxon>Eukaryota</taxon>
        <taxon>Fungi</taxon>
        <taxon>Dikarya</taxon>
        <taxon>Basidiomycota</taxon>
        <taxon>Agaricomycotina</taxon>
        <taxon>Agaricomycetes</taxon>
        <taxon>Agaricomycetidae</taxon>
        <taxon>Boletales</taxon>
        <taxon>Sclerodermatineae</taxon>
        <taxon>Pisolithaceae</taxon>
        <taxon>Pisolithus</taxon>
    </lineage>
</organism>
<gene>
    <name evidence="1" type="ORF">PISMIDRAFT_619186</name>
</gene>
<accession>A0A0C9ZAY4</accession>
<keyword evidence="2" id="KW-1185">Reference proteome</keyword>
<evidence type="ECO:0000313" key="1">
    <source>
        <dbReference type="EMBL" id="KIK19647.1"/>
    </source>
</evidence>
<protein>
    <submittedName>
        <fullName evidence="1">Uncharacterized protein</fullName>
    </submittedName>
</protein>
<dbReference type="Proteomes" id="UP000054018">
    <property type="component" value="Unassembled WGS sequence"/>
</dbReference>